<name>A7WPX4_KARVE</name>
<dbReference type="Pfam" id="PF00397">
    <property type="entry name" value="WW"/>
    <property type="match status" value="1"/>
</dbReference>
<dbReference type="PROSITE" id="PS01159">
    <property type="entry name" value="WW_DOMAIN_1"/>
    <property type="match status" value="1"/>
</dbReference>
<evidence type="ECO:0000256" key="1">
    <source>
        <dbReference type="SAM" id="Phobius"/>
    </source>
</evidence>
<dbReference type="CDD" id="cd00201">
    <property type="entry name" value="WW"/>
    <property type="match status" value="1"/>
</dbReference>
<dbReference type="EMBL" id="EF134173">
    <property type="protein sequence ID" value="ABV22287.1"/>
    <property type="molecule type" value="mRNA"/>
</dbReference>
<keyword evidence="1" id="KW-0812">Transmembrane</keyword>
<feature type="domain" description="WW" evidence="2">
    <location>
        <begin position="70"/>
        <end position="103"/>
    </location>
</feature>
<dbReference type="AlphaFoldDB" id="A7WPX4"/>
<sequence>MLAPLKRSKAMAIVGHRSALHMALRRTPAAWSRGITGQAGIPVHAGQGLNKPTLRGAYLPEQDVAKPSLYSIGNDWLIYYKKDGRPYYYNMRTGKTQWEHPLTGEVTPPAAPQYEKPPNPKVLAAVRVIGGFITVVSAAGFLGFAPLAGKLFGEGESHRVVQSGRGRA</sequence>
<dbReference type="InterPro" id="IPR001202">
    <property type="entry name" value="WW_dom"/>
</dbReference>
<organism evidence="3">
    <name type="scientific">Karlodinium veneficum</name>
    <name type="common">Dinoflagellate</name>
    <name type="synonym">Karlodinium micrum</name>
    <dbReference type="NCBI Taxonomy" id="407301"/>
    <lineage>
        <taxon>Eukaryota</taxon>
        <taxon>Sar</taxon>
        <taxon>Alveolata</taxon>
        <taxon>Dinophyceae</taxon>
        <taxon>Gymnodiniales</taxon>
        <taxon>Kareniaceae</taxon>
        <taxon>Karlodinium</taxon>
    </lineage>
</organism>
<accession>A7WPX4</accession>
<evidence type="ECO:0000259" key="2">
    <source>
        <dbReference type="PROSITE" id="PS50020"/>
    </source>
</evidence>
<protein>
    <recommendedName>
        <fullName evidence="2">WW domain-containing protein</fullName>
    </recommendedName>
</protein>
<proteinExistence type="evidence at transcript level"/>
<dbReference type="Gene3D" id="2.20.70.10">
    <property type="match status" value="1"/>
</dbReference>
<reference evidence="3" key="1">
    <citation type="journal article" date="2007" name="Proc. Natl. Acad. Sci. U.S.A.">
        <title>Spliced leader RNA trans-splicing in dinoflagellates.</title>
        <authorList>
            <person name="Zhang H."/>
            <person name="Hou Y."/>
            <person name="Miranda L."/>
            <person name="Campbell D.A."/>
            <person name="Sturm N.R."/>
            <person name="Gaasterland T."/>
            <person name="Lin S."/>
        </authorList>
    </citation>
    <scope>NUCLEOTIDE SEQUENCE</scope>
    <source>
        <strain evidence="3">CCMP1975</strain>
    </source>
</reference>
<evidence type="ECO:0000313" key="3">
    <source>
        <dbReference type="EMBL" id="ABV22287.1"/>
    </source>
</evidence>
<dbReference type="InterPro" id="IPR036020">
    <property type="entry name" value="WW_dom_sf"/>
</dbReference>
<keyword evidence="1" id="KW-1133">Transmembrane helix</keyword>
<dbReference type="SMART" id="SM00456">
    <property type="entry name" value="WW"/>
    <property type="match status" value="1"/>
</dbReference>
<keyword evidence="1" id="KW-0472">Membrane</keyword>
<dbReference type="SUPFAM" id="SSF51045">
    <property type="entry name" value="WW domain"/>
    <property type="match status" value="1"/>
</dbReference>
<feature type="transmembrane region" description="Helical" evidence="1">
    <location>
        <begin position="122"/>
        <end position="145"/>
    </location>
</feature>
<dbReference type="PROSITE" id="PS50020">
    <property type="entry name" value="WW_DOMAIN_2"/>
    <property type="match status" value="1"/>
</dbReference>